<evidence type="ECO:0000313" key="1">
    <source>
        <dbReference type="EMBL" id="GFR04031.1"/>
    </source>
</evidence>
<name>A0A8X6LAV3_TRICU</name>
<dbReference type="AlphaFoldDB" id="A0A8X6LAV3"/>
<organism evidence="1 2">
    <name type="scientific">Trichonephila clavata</name>
    <name type="common">Joro spider</name>
    <name type="synonym">Nephila clavata</name>
    <dbReference type="NCBI Taxonomy" id="2740835"/>
    <lineage>
        <taxon>Eukaryota</taxon>
        <taxon>Metazoa</taxon>
        <taxon>Ecdysozoa</taxon>
        <taxon>Arthropoda</taxon>
        <taxon>Chelicerata</taxon>
        <taxon>Arachnida</taxon>
        <taxon>Araneae</taxon>
        <taxon>Araneomorphae</taxon>
        <taxon>Entelegynae</taxon>
        <taxon>Araneoidea</taxon>
        <taxon>Nephilidae</taxon>
        <taxon>Trichonephila</taxon>
    </lineage>
</organism>
<evidence type="ECO:0000313" key="2">
    <source>
        <dbReference type="Proteomes" id="UP000887116"/>
    </source>
</evidence>
<gene>
    <name evidence="1" type="ORF">TNCT_68421</name>
</gene>
<keyword evidence="2" id="KW-1185">Reference proteome</keyword>
<protein>
    <submittedName>
        <fullName evidence="1">Uncharacterized protein</fullName>
    </submittedName>
</protein>
<accession>A0A8X6LAV3</accession>
<proteinExistence type="predicted"/>
<reference evidence="1" key="1">
    <citation type="submission" date="2020-07" db="EMBL/GenBank/DDBJ databases">
        <title>Multicomponent nature underlies the extraordinary mechanical properties of spider dragline silk.</title>
        <authorList>
            <person name="Kono N."/>
            <person name="Nakamura H."/>
            <person name="Mori M."/>
            <person name="Yoshida Y."/>
            <person name="Ohtoshi R."/>
            <person name="Malay A.D."/>
            <person name="Moran D.A.P."/>
            <person name="Tomita M."/>
            <person name="Numata K."/>
            <person name="Arakawa K."/>
        </authorList>
    </citation>
    <scope>NUCLEOTIDE SEQUENCE</scope>
</reference>
<comment type="caution">
    <text evidence="1">The sequence shown here is derived from an EMBL/GenBank/DDBJ whole genome shotgun (WGS) entry which is preliminary data.</text>
</comment>
<dbReference type="EMBL" id="BMAO01025631">
    <property type="protein sequence ID" value="GFR04031.1"/>
    <property type="molecule type" value="Genomic_DNA"/>
</dbReference>
<dbReference type="Proteomes" id="UP000887116">
    <property type="component" value="Unassembled WGS sequence"/>
</dbReference>
<dbReference type="OrthoDB" id="6434680at2759"/>
<sequence length="78" mass="9237">MDDKFEDFTRLWKQENVPFRNITQVLGVKWDTDKDVFQIDVQAKIVEASKEPVTKRLLLKLMSKFYNPLVHSLQLLSL</sequence>